<comment type="caution">
    <text evidence="6">The sequence shown here is derived from an EMBL/GenBank/DDBJ whole genome shotgun (WGS) entry which is preliminary data.</text>
</comment>
<dbReference type="EMBL" id="JAWLIP010000002">
    <property type="protein sequence ID" value="MDV6225847.1"/>
    <property type="molecule type" value="Genomic_DNA"/>
</dbReference>
<evidence type="ECO:0000259" key="5">
    <source>
        <dbReference type="Pfam" id="PF07940"/>
    </source>
</evidence>
<dbReference type="InterPro" id="IPR008929">
    <property type="entry name" value="Chondroitin_lyas"/>
</dbReference>
<keyword evidence="2" id="KW-0732">Signal</keyword>
<keyword evidence="3" id="KW-0574">Periplasm</keyword>
<evidence type="ECO:0000256" key="2">
    <source>
        <dbReference type="ARBA" id="ARBA00022729"/>
    </source>
</evidence>
<gene>
    <name evidence="6" type="ORF">R2G56_06075</name>
</gene>
<evidence type="ECO:0000256" key="4">
    <source>
        <dbReference type="ARBA" id="ARBA00023239"/>
    </source>
</evidence>
<dbReference type="Pfam" id="PF07940">
    <property type="entry name" value="Hepar_II_III_C"/>
    <property type="match status" value="1"/>
</dbReference>
<dbReference type="PANTHER" id="PTHR39210">
    <property type="entry name" value="HEPARIN-SULFATE LYASE"/>
    <property type="match status" value="1"/>
</dbReference>
<dbReference type="Gene3D" id="1.50.10.100">
    <property type="entry name" value="Chondroitin AC/alginate lyase"/>
    <property type="match status" value="1"/>
</dbReference>
<sequence>MDQARGHSPHELWGLVARQAWARLRRRLRAGPTYRWRYSGRTPERVLIAPPDLRIADPQVARDIYHGQFLLAGQLIETRGQSPFRVPVTDRPWQEALHSFRWLRHMRAAQSDLASANARALVEEWMTLYGKRISGTPWEPGTTAKRLIAWLQHSSVVLQGAELPFYRQFLKMLAVQMRYLRTNTREMPDGEDRLRARIALAFCALSLPAPAAAVKTASRNLAQELERQILADGGHVSRNPRAIMELLTDLLPLRQTYTNQAEQPPQALIDAVERMLPALRFFRHRDGSLARFNGMGITQHDSVAAILRYDDTGGAPLLHAPHSGYERLALGATTVIADTAAPPPADLSHFAHAGCLSFEMSSGRHQFVVNSGIDNYGDDSYRPLARTTAAHSTITLNDTSQARFSLSSRWSELIGTPLIGGPRKVECQRDDANGVHRFTASHNGYVSRFGLLHERALSLSEDGAFLEGVDRIMRPDGSPSTAVGNDAVAVRFHIHPDIDIYRDPEGRHILAGEATDTWLFTVESIVPVVEESIFFAGLGGPRKSRQIVLYTTASENPEIRWQLRKTHAINGNS</sequence>
<dbReference type="PANTHER" id="PTHR39210:SF1">
    <property type="entry name" value="HEPARIN-SULFATE LYASE"/>
    <property type="match status" value="1"/>
</dbReference>
<reference evidence="6 7" key="1">
    <citation type="submission" date="2023-10" db="EMBL/GenBank/DDBJ databases">
        <authorList>
            <person name="Venkata Ramana C."/>
            <person name="Sasikala C."/>
            <person name="Dhurka M."/>
        </authorList>
    </citation>
    <scope>NUCLEOTIDE SEQUENCE [LARGE SCALE GENOMIC DNA]</scope>
    <source>
        <strain evidence="6 7">KCTC 32151</strain>
    </source>
</reference>
<protein>
    <submittedName>
        <fullName evidence="6">Heparinase II/III family protein</fullName>
    </submittedName>
</protein>
<dbReference type="Proteomes" id="UP001185659">
    <property type="component" value="Unassembled WGS sequence"/>
</dbReference>
<evidence type="ECO:0000256" key="3">
    <source>
        <dbReference type="ARBA" id="ARBA00022764"/>
    </source>
</evidence>
<evidence type="ECO:0000313" key="6">
    <source>
        <dbReference type="EMBL" id="MDV6225847.1"/>
    </source>
</evidence>
<accession>A0ABU4AHW9</accession>
<evidence type="ECO:0000313" key="7">
    <source>
        <dbReference type="Proteomes" id="UP001185659"/>
    </source>
</evidence>
<comment type="subcellular location">
    <subcellularLocation>
        <location evidence="1">Periplasm</location>
    </subcellularLocation>
</comment>
<keyword evidence="4" id="KW-0456">Lyase</keyword>
<organism evidence="6 7">
    <name type="scientific">Nitratireductor aquimarinus</name>
    <dbReference type="NCBI Taxonomy" id="889300"/>
    <lineage>
        <taxon>Bacteria</taxon>
        <taxon>Pseudomonadati</taxon>
        <taxon>Pseudomonadota</taxon>
        <taxon>Alphaproteobacteria</taxon>
        <taxon>Hyphomicrobiales</taxon>
        <taxon>Phyllobacteriaceae</taxon>
        <taxon>Nitratireductor</taxon>
    </lineage>
</organism>
<feature type="domain" description="Heparinase II/III-like C-terminal" evidence="5">
    <location>
        <begin position="314"/>
        <end position="562"/>
    </location>
</feature>
<evidence type="ECO:0000256" key="1">
    <source>
        <dbReference type="ARBA" id="ARBA00004418"/>
    </source>
</evidence>
<proteinExistence type="predicted"/>
<dbReference type="RefSeq" id="WP_317560752.1">
    <property type="nucleotide sequence ID" value="NZ_JAWLIP010000002.1"/>
</dbReference>
<dbReference type="Gene3D" id="2.70.98.70">
    <property type="match status" value="1"/>
</dbReference>
<keyword evidence="7" id="KW-1185">Reference proteome</keyword>
<dbReference type="InterPro" id="IPR012480">
    <property type="entry name" value="Hepar_II_III_C"/>
</dbReference>
<name>A0ABU4AHW9_9HYPH</name>